<dbReference type="PANTHER" id="PTHR34983:SF1">
    <property type="entry name" value="ARABINOGALACTAN ENDO-BETA-1,4-GALACTANASE A"/>
    <property type="match status" value="1"/>
</dbReference>
<name>A0ABQ1M520_9SPHI</name>
<protein>
    <recommendedName>
        <fullName evidence="3 6">Arabinogalactan endo-beta-1,4-galactanase</fullName>
        <ecNumber evidence="3 6">3.2.1.89</ecNumber>
    </recommendedName>
</protein>
<evidence type="ECO:0000313" key="7">
    <source>
        <dbReference type="EMBL" id="GGC34855.1"/>
    </source>
</evidence>
<keyword evidence="5 6" id="KW-0326">Glycosidase</keyword>
<evidence type="ECO:0000313" key="8">
    <source>
        <dbReference type="Proteomes" id="UP000597338"/>
    </source>
</evidence>
<dbReference type="RefSeq" id="WP_188751882.1">
    <property type="nucleotide sequence ID" value="NZ_BMIK01000010.1"/>
</dbReference>
<dbReference type="Proteomes" id="UP000597338">
    <property type="component" value="Unassembled WGS sequence"/>
</dbReference>
<proteinExistence type="inferred from homology"/>
<dbReference type="InterPro" id="IPR011683">
    <property type="entry name" value="Glyco_hydro_53"/>
</dbReference>
<dbReference type="SUPFAM" id="SSF51445">
    <property type="entry name" value="(Trans)glycosidases"/>
    <property type="match status" value="1"/>
</dbReference>
<dbReference type="EC" id="3.2.1.89" evidence="3 6"/>
<evidence type="ECO:0000256" key="2">
    <source>
        <dbReference type="ARBA" id="ARBA00010687"/>
    </source>
</evidence>
<comment type="catalytic activity">
    <reaction evidence="1 6">
        <text>The enzyme specifically hydrolyzes (1-&gt;4)-beta-D-galactosidic linkages in type I arabinogalactans.</text>
        <dbReference type="EC" id="3.2.1.89"/>
    </reaction>
</comment>
<keyword evidence="4 6" id="KW-0378">Hydrolase</keyword>
<reference evidence="8" key="1">
    <citation type="journal article" date="2019" name="Int. J. Syst. Evol. Microbiol.">
        <title>The Global Catalogue of Microorganisms (GCM) 10K type strain sequencing project: providing services to taxonomists for standard genome sequencing and annotation.</title>
        <authorList>
            <consortium name="The Broad Institute Genomics Platform"/>
            <consortium name="The Broad Institute Genome Sequencing Center for Infectious Disease"/>
            <person name="Wu L."/>
            <person name="Ma J."/>
        </authorList>
    </citation>
    <scope>NUCLEOTIDE SEQUENCE [LARGE SCALE GENOMIC DNA]</scope>
    <source>
        <strain evidence="8">CGMCC 1.15342</strain>
    </source>
</reference>
<dbReference type="EMBL" id="BMIK01000010">
    <property type="protein sequence ID" value="GGC34855.1"/>
    <property type="molecule type" value="Genomic_DNA"/>
</dbReference>
<dbReference type="Pfam" id="PF07745">
    <property type="entry name" value="Glyco_hydro_53"/>
    <property type="match status" value="1"/>
</dbReference>
<evidence type="ECO:0000256" key="4">
    <source>
        <dbReference type="ARBA" id="ARBA00022801"/>
    </source>
</evidence>
<comment type="similarity">
    <text evidence="2 6">Belongs to the glycosyl hydrolase 53 family.</text>
</comment>
<gene>
    <name evidence="7" type="primary">galA</name>
    <name evidence="7" type="ORF">GCM10011386_28740</name>
</gene>
<sequence length="343" mass="37839">MNRGNIRKYVVWLLGILLLGACKSDPEVTPEPQAAPFARGADVSWITEMEAAGRKFYNAAGVEQDGLRLLKQLGVNAIRLRVWVNPVDGWCGKDDLLVKARRAHSLGMRLLIDFHYSDTWADPGQQQLPAAWEGKDLDGLTAAVSEHTTDVLGALKAAGITPEWVQVANETGNGMLWETGKAATNMANYAALSNAGYDAVKTVFPGTKVIVHVQNGYDNNLFRWLFDGLKANGGKWDVVGMSLYPSPYEWQQRNEQCLANISDMVNRYESEVMICEVGMSWDQAPTAKLFLEDLIKKVRTLPAGKGLGVFYWEPQCYGGWKGYTLGAFDQAGKPTAALDAFRE</sequence>
<evidence type="ECO:0000256" key="6">
    <source>
        <dbReference type="RuleBase" id="RU361192"/>
    </source>
</evidence>
<keyword evidence="8" id="KW-1185">Reference proteome</keyword>
<evidence type="ECO:0000256" key="5">
    <source>
        <dbReference type="ARBA" id="ARBA00023295"/>
    </source>
</evidence>
<dbReference type="PROSITE" id="PS51257">
    <property type="entry name" value="PROKAR_LIPOPROTEIN"/>
    <property type="match status" value="1"/>
</dbReference>
<evidence type="ECO:0000256" key="3">
    <source>
        <dbReference type="ARBA" id="ARBA00012556"/>
    </source>
</evidence>
<dbReference type="InterPro" id="IPR017853">
    <property type="entry name" value="GH"/>
</dbReference>
<comment type="caution">
    <text evidence="7">The sequence shown here is derived from an EMBL/GenBank/DDBJ whole genome shotgun (WGS) entry which is preliminary data.</text>
</comment>
<organism evidence="7 8">
    <name type="scientific">Parapedobacter defluvii</name>
    <dbReference type="NCBI Taxonomy" id="2045106"/>
    <lineage>
        <taxon>Bacteria</taxon>
        <taxon>Pseudomonadati</taxon>
        <taxon>Bacteroidota</taxon>
        <taxon>Sphingobacteriia</taxon>
        <taxon>Sphingobacteriales</taxon>
        <taxon>Sphingobacteriaceae</taxon>
        <taxon>Parapedobacter</taxon>
    </lineage>
</organism>
<evidence type="ECO:0000256" key="1">
    <source>
        <dbReference type="ARBA" id="ARBA00001695"/>
    </source>
</evidence>
<accession>A0ABQ1M520</accession>
<dbReference type="CDD" id="cd00551">
    <property type="entry name" value="AmyAc_family"/>
    <property type="match status" value="1"/>
</dbReference>
<dbReference type="PANTHER" id="PTHR34983">
    <property type="entry name" value="ARABINOGALACTAN ENDO-BETA-1,4-GALACTANASE A"/>
    <property type="match status" value="1"/>
</dbReference>
<dbReference type="Gene3D" id="3.20.20.80">
    <property type="entry name" value="Glycosidases"/>
    <property type="match status" value="1"/>
</dbReference>